<keyword evidence="2" id="KW-0812">Transmembrane</keyword>
<evidence type="ECO:0000256" key="2">
    <source>
        <dbReference type="SAM" id="Phobius"/>
    </source>
</evidence>
<organism evidence="3 4">
    <name type="scientific">Tolypothrix bouteillei VB521301</name>
    <dbReference type="NCBI Taxonomy" id="1479485"/>
    <lineage>
        <taxon>Bacteria</taxon>
        <taxon>Bacillati</taxon>
        <taxon>Cyanobacteriota</taxon>
        <taxon>Cyanophyceae</taxon>
        <taxon>Nostocales</taxon>
        <taxon>Tolypothrichaceae</taxon>
        <taxon>Tolypothrix</taxon>
    </lineage>
</organism>
<proteinExistence type="predicted"/>
<evidence type="ECO:0000313" key="3">
    <source>
        <dbReference type="EMBL" id="KAF3888036.1"/>
    </source>
</evidence>
<reference evidence="3" key="2">
    <citation type="submission" date="2019-11" db="EMBL/GenBank/DDBJ databases">
        <title>Improved Assembly of Tolypothrix boutellei genome.</title>
        <authorList>
            <person name="Sarangi A.N."/>
            <person name="Mukherjee M."/>
            <person name="Ghosh S."/>
            <person name="Singh D."/>
            <person name="Das A."/>
            <person name="Kant S."/>
            <person name="Prusty A."/>
            <person name="Tripathy S."/>
        </authorList>
    </citation>
    <scope>NUCLEOTIDE SEQUENCE</scope>
    <source>
        <strain evidence="3">VB521301</strain>
    </source>
</reference>
<evidence type="ECO:0008006" key="5">
    <source>
        <dbReference type="Google" id="ProtNLM"/>
    </source>
</evidence>
<keyword evidence="2" id="KW-0472">Membrane</keyword>
<feature type="compositionally biased region" description="Basic and acidic residues" evidence="1">
    <location>
        <begin position="558"/>
        <end position="568"/>
    </location>
</feature>
<accession>A0A8S9T7C9</accession>
<gene>
    <name evidence="3" type="ORF">DA73_0400023000</name>
</gene>
<comment type="caution">
    <text evidence="3">The sequence shown here is derived from an EMBL/GenBank/DDBJ whole genome shotgun (WGS) entry which is preliminary data.</text>
</comment>
<keyword evidence="4" id="KW-1185">Reference proteome</keyword>
<dbReference type="OrthoDB" id="506407at2"/>
<sequence>MSYVSLLKNIPEFLSQPTGIAALASLGIHGVIAFVMPLMPMESSSKQSTSKPKTVGLVELNQAEMNRLPQTGMPQIALPTQAAILPQVPPPNLLPQSTPALPPLPPPTATASNLTIPPLPSSTNVSIASFPKSQSVKIASSRDFQIRPSYSQQVQPFPRYQNPRVSLGEAKPLTSSPIPYSVPPVQAANLRQQQEMINNGAPVTPEQMPMPADGNVASQTTQPGTEVSSASPYKPLIPLGEAPKAEHNIALGPQIEQLPQQESGVKVPGLPSVASREMLSRTTSSTDRFLEIKGQYPNIETRLPISATVNSKVAQEGNVDGDLVINSQGQVESINFRNNSISSEMKTAAREYIREYFQNNPTSANGKPKFYPFNIAFRSDSDVSKPETIQEIVAPSQTTPVQASSNPQKNLIQRLRSPKLNPQLPQERQEDNVSQSQRVNLQGSSKEPQTNRASGLRPQGNEAAAVTQTNREVVLKRTPLVLPANPQQASRREAKIEQPVTIPQSDREQSSQPQQVVIKQPAPTSQASQEQASQPQEEESNKPSASNEPNKLIRQLRQIREKRQLENR</sequence>
<feature type="region of interest" description="Disordered" evidence="1">
    <location>
        <begin position="90"/>
        <end position="117"/>
    </location>
</feature>
<reference evidence="3" key="1">
    <citation type="journal article" date="2015" name="Genome Announc.">
        <title>Draft Genome Sequence of Tolypothrix boutellei Strain VB521301.</title>
        <authorList>
            <person name="Chandrababunaidu M.M."/>
            <person name="Singh D."/>
            <person name="Sen D."/>
            <person name="Bhan S."/>
            <person name="Das S."/>
            <person name="Gupta A."/>
            <person name="Adhikary S.P."/>
            <person name="Tripathy S."/>
        </authorList>
    </citation>
    <scope>NUCLEOTIDE SEQUENCE</scope>
    <source>
        <strain evidence="3">VB521301</strain>
    </source>
</reference>
<dbReference type="Proteomes" id="UP000029738">
    <property type="component" value="Unassembled WGS sequence"/>
</dbReference>
<name>A0A8S9T7C9_9CYAN</name>
<dbReference type="RefSeq" id="WP_050045260.1">
    <property type="nucleotide sequence ID" value="NZ_JHEG04000001.1"/>
</dbReference>
<protein>
    <recommendedName>
        <fullName evidence="5">TonB C-terminal domain-containing protein</fullName>
    </recommendedName>
</protein>
<feature type="compositionally biased region" description="Low complexity" evidence="1">
    <location>
        <begin position="520"/>
        <end position="535"/>
    </location>
</feature>
<feature type="region of interest" description="Disordered" evidence="1">
    <location>
        <begin position="421"/>
        <end position="568"/>
    </location>
</feature>
<evidence type="ECO:0000313" key="4">
    <source>
        <dbReference type="Proteomes" id="UP000029738"/>
    </source>
</evidence>
<dbReference type="AlphaFoldDB" id="A0A8S9T7C9"/>
<evidence type="ECO:0000256" key="1">
    <source>
        <dbReference type="SAM" id="MobiDB-lite"/>
    </source>
</evidence>
<feature type="transmembrane region" description="Helical" evidence="2">
    <location>
        <begin position="20"/>
        <end position="39"/>
    </location>
</feature>
<feature type="compositionally biased region" description="Polar residues" evidence="1">
    <location>
        <begin position="432"/>
        <end position="453"/>
    </location>
</feature>
<keyword evidence="2" id="KW-1133">Transmembrane helix</keyword>
<dbReference type="EMBL" id="JHEG04000001">
    <property type="protein sequence ID" value="KAF3888036.1"/>
    <property type="molecule type" value="Genomic_DNA"/>
</dbReference>